<evidence type="ECO:0000256" key="1">
    <source>
        <dbReference type="ARBA" id="ARBA00005194"/>
    </source>
</evidence>
<protein>
    <recommendedName>
        <fullName evidence="4 11">3-oxoacyl-[acyl-carrier-protein] synthase 2</fullName>
        <ecNumber evidence="3 11">2.3.1.179</ecNumber>
    </recommendedName>
</protein>
<dbReference type="SMART" id="SM00825">
    <property type="entry name" value="PKS_KS"/>
    <property type="match status" value="1"/>
</dbReference>
<dbReference type="InterPro" id="IPR014031">
    <property type="entry name" value="Ketoacyl_synth_C"/>
</dbReference>
<dbReference type="AlphaFoldDB" id="A0A2K1P5X9"/>
<evidence type="ECO:0000256" key="9">
    <source>
        <dbReference type="ARBA" id="ARBA00023160"/>
    </source>
</evidence>
<keyword evidence="10 11" id="KW-0012">Acyltransferase</keyword>
<evidence type="ECO:0000256" key="3">
    <source>
        <dbReference type="ARBA" id="ARBA00012356"/>
    </source>
</evidence>
<evidence type="ECO:0000259" key="14">
    <source>
        <dbReference type="PROSITE" id="PS52004"/>
    </source>
</evidence>
<dbReference type="NCBIfam" id="NF005589">
    <property type="entry name" value="PRK07314.1"/>
    <property type="match status" value="1"/>
</dbReference>
<dbReference type="EC" id="2.3.1.179" evidence="3 11"/>
<name>A0A2K1P5X9_9BACT</name>
<dbReference type="CDD" id="cd00834">
    <property type="entry name" value="KAS_I_II"/>
    <property type="match status" value="1"/>
</dbReference>
<dbReference type="InterPro" id="IPR014030">
    <property type="entry name" value="Ketoacyl_synth_N"/>
</dbReference>
<feature type="domain" description="Ketosynthase family 3 (KS3)" evidence="14">
    <location>
        <begin position="1"/>
        <end position="409"/>
    </location>
</feature>
<dbReference type="FunFam" id="3.40.47.10:FF:000018">
    <property type="entry name" value="3-oxoacyl-[acyl-carrier-protein] synthase 2"/>
    <property type="match status" value="1"/>
</dbReference>
<dbReference type="InterPro" id="IPR000794">
    <property type="entry name" value="Beta-ketoacyl_synthase"/>
</dbReference>
<evidence type="ECO:0000256" key="8">
    <source>
        <dbReference type="ARBA" id="ARBA00023098"/>
    </source>
</evidence>
<sequence>MHKVVITGMGTINPIAKNTQEFLEGLKEMRSGIDKITQFDPSDHKVKIAAEIKDFDPQEYMDKKTAKRYDRFLQLAVAASDEAIEDAGLSQDQDWRENAAVIIGSGIGGFKTLYHEFGVMNEKGPKYVSPFLIPMMIADMASGVVSIRHKLKGPNFTTVSACASAVHSIISSVMLIRSGEVDVAITGGSEAVIDPMPIAAFANMMALSQRNDEPQKASRPFDKDRDGFVMGEGAGILVLESEEHAKARGAKIYGYIAGYGMTGDAYHISQSDPEGEGAARAIKNALKMAELDPSKVDLINCHATSTPVGDNSEVKAIKKIFGEFADKPYLQSTKTLIGHTLGAAGAIELIALVIESHNHFVHGMPNLEEPDEEMKTLNIPRKTQDAKVDVILKNSFGFGGHNASLIFVKS</sequence>
<comment type="pathway">
    <text evidence="1 11">Lipid metabolism; fatty acid biosynthesis.</text>
</comment>
<dbReference type="NCBIfam" id="TIGR03150">
    <property type="entry name" value="fabF"/>
    <property type="match status" value="1"/>
</dbReference>
<evidence type="ECO:0000256" key="10">
    <source>
        <dbReference type="ARBA" id="ARBA00023315"/>
    </source>
</evidence>
<evidence type="ECO:0000256" key="7">
    <source>
        <dbReference type="ARBA" id="ARBA00022832"/>
    </source>
</evidence>
<comment type="caution">
    <text evidence="15">The sequence shown here is derived from an EMBL/GenBank/DDBJ whole genome shotgun (WGS) entry which is preliminary data.</text>
</comment>
<dbReference type="InterPro" id="IPR020841">
    <property type="entry name" value="PKS_Beta-ketoAc_synthase_dom"/>
</dbReference>
<evidence type="ECO:0000256" key="13">
    <source>
        <dbReference type="RuleBase" id="RU003694"/>
    </source>
</evidence>
<dbReference type="PROSITE" id="PS00606">
    <property type="entry name" value="KS3_1"/>
    <property type="match status" value="1"/>
</dbReference>
<reference evidence="15 16" key="1">
    <citation type="submission" date="2013-12" db="EMBL/GenBank/DDBJ databases">
        <title>Comparative genomics of Petrotoga isolates.</title>
        <authorList>
            <person name="Nesbo C.L."/>
            <person name="Charchuk R."/>
            <person name="Chow K."/>
        </authorList>
    </citation>
    <scope>NUCLEOTIDE SEQUENCE [LARGE SCALE GENOMIC DNA]</scope>
    <source>
        <strain evidence="15 16">DSM 14811</strain>
    </source>
</reference>
<dbReference type="RefSeq" id="WP_103077598.1">
    <property type="nucleotide sequence ID" value="NZ_AZRN01000034.1"/>
</dbReference>
<keyword evidence="6 11" id="KW-0808">Transferase</keyword>
<proteinExistence type="inferred from homology"/>
<dbReference type="GO" id="GO:0006633">
    <property type="term" value="P:fatty acid biosynthetic process"/>
    <property type="evidence" value="ECO:0007669"/>
    <property type="project" value="UniProtKB-UniRule"/>
</dbReference>
<dbReference type="Proteomes" id="UP000236604">
    <property type="component" value="Unassembled WGS sequence"/>
</dbReference>
<evidence type="ECO:0000313" key="15">
    <source>
        <dbReference type="EMBL" id="PNR98204.1"/>
    </source>
</evidence>
<keyword evidence="7" id="KW-0276">Fatty acid metabolism</keyword>
<evidence type="ECO:0000256" key="2">
    <source>
        <dbReference type="ARBA" id="ARBA00008467"/>
    </source>
</evidence>
<keyword evidence="8" id="KW-0443">Lipid metabolism</keyword>
<dbReference type="PIRSF" id="PIRSF000447">
    <property type="entry name" value="KAS_II"/>
    <property type="match status" value="1"/>
</dbReference>
<evidence type="ECO:0000256" key="4">
    <source>
        <dbReference type="ARBA" id="ARBA00014657"/>
    </source>
</evidence>
<dbReference type="GO" id="GO:0005829">
    <property type="term" value="C:cytosol"/>
    <property type="evidence" value="ECO:0007669"/>
    <property type="project" value="TreeGrafter"/>
</dbReference>
<dbReference type="PROSITE" id="PS52004">
    <property type="entry name" value="KS3_2"/>
    <property type="match status" value="1"/>
</dbReference>
<dbReference type="PANTHER" id="PTHR11712:SF336">
    <property type="entry name" value="3-OXOACYL-[ACYL-CARRIER-PROTEIN] SYNTHASE, MITOCHONDRIAL"/>
    <property type="match status" value="1"/>
</dbReference>
<dbReference type="Pfam" id="PF02801">
    <property type="entry name" value="Ketoacyl-synt_C"/>
    <property type="match status" value="1"/>
</dbReference>
<comment type="function">
    <text evidence="11">Involved in the type II fatty acid elongation cycle. Catalyzes the elongation of a wide range of acyl-ACP by the addition of two carbons from malonyl-ACP to an acyl acceptor. Can efficiently catalyze the conversion of palmitoleoyl-ACP (cis-hexadec-9-enoyl-ACP) to cis-vaccenoyl-ACP (cis-octadec-11-enoyl-ACP), an essential step in the thermal regulation of fatty acid composition.</text>
</comment>
<keyword evidence="16" id="KW-1185">Reference proteome</keyword>
<organism evidence="15 16">
    <name type="scientific">Petrotoga mexicana DSM 14811</name>
    <dbReference type="NCBI Taxonomy" id="1122954"/>
    <lineage>
        <taxon>Bacteria</taxon>
        <taxon>Thermotogati</taxon>
        <taxon>Thermotogota</taxon>
        <taxon>Thermotogae</taxon>
        <taxon>Petrotogales</taxon>
        <taxon>Petrotogaceae</taxon>
        <taxon>Petrotoga</taxon>
    </lineage>
</organism>
<accession>A0A2K1P5X9</accession>
<keyword evidence="5 11" id="KW-0444">Lipid biosynthesis</keyword>
<dbReference type="UniPathway" id="UPA00094"/>
<evidence type="ECO:0000256" key="5">
    <source>
        <dbReference type="ARBA" id="ARBA00022516"/>
    </source>
</evidence>
<dbReference type="EMBL" id="AZRN01000034">
    <property type="protein sequence ID" value="PNR98204.1"/>
    <property type="molecule type" value="Genomic_DNA"/>
</dbReference>
<keyword evidence="9 11" id="KW-0275">Fatty acid biosynthesis</keyword>
<dbReference type="Gene3D" id="3.40.47.10">
    <property type="match status" value="1"/>
</dbReference>
<dbReference type="PANTHER" id="PTHR11712">
    <property type="entry name" value="POLYKETIDE SYNTHASE-RELATED"/>
    <property type="match status" value="1"/>
</dbReference>
<dbReference type="GO" id="GO:0004315">
    <property type="term" value="F:3-oxoacyl-[acyl-carrier-protein] synthase activity"/>
    <property type="evidence" value="ECO:0007669"/>
    <property type="project" value="UniProtKB-UniRule"/>
</dbReference>
<evidence type="ECO:0000256" key="6">
    <source>
        <dbReference type="ARBA" id="ARBA00022679"/>
    </source>
</evidence>
<dbReference type="InterPro" id="IPR017568">
    <property type="entry name" value="3-oxoacyl-ACP_synth-2"/>
</dbReference>
<evidence type="ECO:0000256" key="11">
    <source>
        <dbReference type="PIRNR" id="PIRNR000447"/>
    </source>
</evidence>
<comment type="catalytic activity">
    <reaction evidence="11">
        <text>(9Z)-hexadecenoyl-[ACP] + malonyl-[ACP] + H(+) = 3-oxo-(11Z)-octadecenoyl-[ACP] + holo-[ACP] + CO2</text>
        <dbReference type="Rhea" id="RHEA:55040"/>
        <dbReference type="Rhea" id="RHEA-COMP:9623"/>
        <dbReference type="Rhea" id="RHEA-COMP:9685"/>
        <dbReference type="Rhea" id="RHEA-COMP:10800"/>
        <dbReference type="Rhea" id="RHEA-COMP:14074"/>
        <dbReference type="ChEBI" id="CHEBI:15378"/>
        <dbReference type="ChEBI" id="CHEBI:16526"/>
        <dbReference type="ChEBI" id="CHEBI:64479"/>
        <dbReference type="ChEBI" id="CHEBI:78449"/>
        <dbReference type="ChEBI" id="CHEBI:83989"/>
        <dbReference type="ChEBI" id="CHEBI:138538"/>
        <dbReference type="EC" id="2.3.1.179"/>
    </reaction>
</comment>
<feature type="active site" description="For beta-ketoacyl synthase activity" evidence="12">
    <location>
        <position position="162"/>
    </location>
</feature>
<evidence type="ECO:0000313" key="16">
    <source>
        <dbReference type="Proteomes" id="UP000236604"/>
    </source>
</evidence>
<dbReference type="SUPFAM" id="SSF53901">
    <property type="entry name" value="Thiolase-like"/>
    <property type="match status" value="2"/>
</dbReference>
<dbReference type="Pfam" id="PF00109">
    <property type="entry name" value="ketoacyl-synt"/>
    <property type="match status" value="1"/>
</dbReference>
<comment type="catalytic activity">
    <reaction evidence="11">
        <text>a fatty acyl-[ACP] + malonyl-[ACP] + H(+) = a 3-oxoacyl-[ACP] + holo-[ACP] + CO2</text>
        <dbReference type="Rhea" id="RHEA:22836"/>
        <dbReference type="Rhea" id="RHEA-COMP:9623"/>
        <dbReference type="Rhea" id="RHEA-COMP:9685"/>
        <dbReference type="Rhea" id="RHEA-COMP:9916"/>
        <dbReference type="Rhea" id="RHEA-COMP:14125"/>
        <dbReference type="ChEBI" id="CHEBI:15378"/>
        <dbReference type="ChEBI" id="CHEBI:16526"/>
        <dbReference type="ChEBI" id="CHEBI:64479"/>
        <dbReference type="ChEBI" id="CHEBI:78449"/>
        <dbReference type="ChEBI" id="CHEBI:78776"/>
        <dbReference type="ChEBI" id="CHEBI:138651"/>
    </reaction>
</comment>
<dbReference type="InterPro" id="IPR018201">
    <property type="entry name" value="Ketoacyl_synth_AS"/>
</dbReference>
<gene>
    <name evidence="15" type="ORF">X927_08540</name>
</gene>
<dbReference type="InterPro" id="IPR016039">
    <property type="entry name" value="Thiolase-like"/>
</dbReference>
<comment type="similarity">
    <text evidence="2 11 13">Belongs to the thiolase-like superfamily. Beta-ketoacyl-ACP synthases family.</text>
</comment>
<evidence type="ECO:0000256" key="12">
    <source>
        <dbReference type="PIRSR" id="PIRSR000447-1"/>
    </source>
</evidence>